<evidence type="ECO:0000256" key="6">
    <source>
        <dbReference type="RuleBase" id="RU003744"/>
    </source>
</evidence>
<name>A0A0A2UTH1_9BACI</name>
<reference evidence="9 10" key="1">
    <citation type="submission" date="2013-08" db="EMBL/GenBank/DDBJ databases">
        <title>Genome of Pontibacillus chungwhensis.</title>
        <authorList>
            <person name="Wang Q."/>
            <person name="Wang G."/>
        </authorList>
    </citation>
    <scope>NUCLEOTIDE SEQUENCE [LARGE SCALE GENOMIC DNA]</scope>
    <source>
        <strain evidence="9 10">BH030062</strain>
    </source>
</reference>
<dbReference type="STRING" id="1385513.N780_07490"/>
<feature type="signal peptide" evidence="7">
    <location>
        <begin position="1"/>
        <end position="18"/>
    </location>
</feature>
<dbReference type="eggNOG" id="COG0834">
    <property type="taxonomic scope" value="Bacteria"/>
</dbReference>
<dbReference type="InterPro" id="IPR018313">
    <property type="entry name" value="SBP_3_CS"/>
</dbReference>
<dbReference type="SUPFAM" id="SSF53850">
    <property type="entry name" value="Periplasmic binding protein-like II"/>
    <property type="match status" value="1"/>
</dbReference>
<dbReference type="PROSITE" id="PS01039">
    <property type="entry name" value="SBP_BACTERIAL_3"/>
    <property type="match status" value="1"/>
</dbReference>
<dbReference type="GO" id="GO:0030313">
    <property type="term" value="C:cell envelope"/>
    <property type="evidence" value="ECO:0007669"/>
    <property type="project" value="UniProtKB-SubCell"/>
</dbReference>
<keyword evidence="4" id="KW-0564">Palmitate</keyword>
<protein>
    <submittedName>
        <fullName evidence="9">Amino acid ABC transporter substrate-binding protein</fullName>
    </submittedName>
</protein>
<evidence type="ECO:0000256" key="4">
    <source>
        <dbReference type="ARBA" id="ARBA00023139"/>
    </source>
</evidence>
<dbReference type="Pfam" id="PF00497">
    <property type="entry name" value="SBP_bac_3"/>
    <property type="match status" value="1"/>
</dbReference>
<evidence type="ECO:0000313" key="9">
    <source>
        <dbReference type="EMBL" id="KGP90058.1"/>
    </source>
</evidence>
<evidence type="ECO:0000256" key="2">
    <source>
        <dbReference type="ARBA" id="ARBA00010333"/>
    </source>
</evidence>
<organism evidence="9 10">
    <name type="scientific">Pontibacillus chungwhensis BH030062</name>
    <dbReference type="NCBI Taxonomy" id="1385513"/>
    <lineage>
        <taxon>Bacteria</taxon>
        <taxon>Bacillati</taxon>
        <taxon>Bacillota</taxon>
        <taxon>Bacilli</taxon>
        <taxon>Bacillales</taxon>
        <taxon>Bacillaceae</taxon>
        <taxon>Pontibacillus</taxon>
    </lineage>
</organism>
<evidence type="ECO:0000256" key="5">
    <source>
        <dbReference type="ARBA" id="ARBA00023288"/>
    </source>
</evidence>
<evidence type="ECO:0000256" key="1">
    <source>
        <dbReference type="ARBA" id="ARBA00004196"/>
    </source>
</evidence>
<evidence type="ECO:0000256" key="7">
    <source>
        <dbReference type="SAM" id="SignalP"/>
    </source>
</evidence>
<keyword evidence="3 7" id="KW-0732">Signal</keyword>
<evidence type="ECO:0000313" key="10">
    <source>
        <dbReference type="Proteomes" id="UP000030153"/>
    </source>
</evidence>
<keyword evidence="10" id="KW-1185">Reference proteome</keyword>
<feature type="domain" description="Solute-binding protein family 3/N-terminal" evidence="8">
    <location>
        <begin position="43"/>
        <end position="267"/>
    </location>
</feature>
<dbReference type="RefSeq" id="WP_036786881.1">
    <property type="nucleotide sequence ID" value="NZ_AVBG01000017.1"/>
</dbReference>
<evidence type="ECO:0000259" key="8">
    <source>
        <dbReference type="SMART" id="SM00062"/>
    </source>
</evidence>
<keyword evidence="5" id="KW-0449">Lipoprotein</keyword>
<dbReference type="Gene3D" id="3.40.190.10">
    <property type="entry name" value="Periplasmic binding protein-like II"/>
    <property type="match status" value="2"/>
</dbReference>
<sequence>MKKQFMFVVSLAFVFILAACGSTEGDEKAKEKTTWDKVQEEGEIVVGTSGTLVATSYYPKDSDELSGYDVEVMRAIGEKLGVDVKFQEMGFDALFAAMNSGRIDAAINDIEVTDKREEKYAFTTPYKYSYTTLVVREDGLSGIETLDDLEGKRAGGAATSVFSDIARHYDAEVVTYDNATNDVYLRDVDRGETDVIINDYYLSKLGINAFPQFDLVLHPDIKVHPTKQAILLEQEDTEIQKKMNEALEELREDGTLTELSKKFFLGEDASKQPEGEITEIEGLDS</sequence>
<dbReference type="AlphaFoldDB" id="A0A0A2UTH1"/>
<comment type="caution">
    <text evidence="9">The sequence shown here is derived from an EMBL/GenBank/DDBJ whole genome shotgun (WGS) entry which is preliminary data.</text>
</comment>
<dbReference type="PANTHER" id="PTHR35936">
    <property type="entry name" value="MEMBRANE-BOUND LYTIC MUREIN TRANSGLYCOSYLASE F"/>
    <property type="match status" value="1"/>
</dbReference>
<dbReference type="EMBL" id="AVBG01000017">
    <property type="protein sequence ID" value="KGP90058.1"/>
    <property type="molecule type" value="Genomic_DNA"/>
</dbReference>
<dbReference type="InterPro" id="IPR001638">
    <property type="entry name" value="Solute-binding_3/MltF_N"/>
</dbReference>
<dbReference type="PANTHER" id="PTHR35936:SF34">
    <property type="entry name" value="ABC TRANSPORTER EXTRACELLULAR-BINDING PROTEIN YCKB-RELATED"/>
    <property type="match status" value="1"/>
</dbReference>
<gene>
    <name evidence="9" type="ORF">N780_07490</name>
</gene>
<evidence type="ECO:0000256" key="3">
    <source>
        <dbReference type="ARBA" id="ARBA00022729"/>
    </source>
</evidence>
<comment type="similarity">
    <text evidence="2 6">Belongs to the bacterial solute-binding protein 3 family.</text>
</comment>
<dbReference type="PROSITE" id="PS51257">
    <property type="entry name" value="PROKAR_LIPOPROTEIN"/>
    <property type="match status" value="1"/>
</dbReference>
<dbReference type="SMART" id="SM00062">
    <property type="entry name" value="PBPb"/>
    <property type="match status" value="1"/>
</dbReference>
<dbReference type="OrthoDB" id="8613538at2"/>
<comment type="subcellular location">
    <subcellularLocation>
        <location evidence="1">Cell envelope</location>
    </subcellularLocation>
</comment>
<accession>A0A0A2UTH1</accession>
<proteinExistence type="inferred from homology"/>
<dbReference type="Proteomes" id="UP000030153">
    <property type="component" value="Unassembled WGS sequence"/>
</dbReference>
<feature type="chain" id="PRO_5038771479" evidence="7">
    <location>
        <begin position="19"/>
        <end position="285"/>
    </location>
</feature>